<keyword evidence="1" id="KW-0812">Transmembrane</keyword>
<feature type="transmembrane region" description="Helical" evidence="1">
    <location>
        <begin position="53"/>
        <end position="71"/>
    </location>
</feature>
<organism evidence="2 3">
    <name type="scientific">Halopseudomonas salegens</name>
    <dbReference type="NCBI Taxonomy" id="1434072"/>
    <lineage>
        <taxon>Bacteria</taxon>
        <taxon>Pseudomonadati</taxon>
        <taxon>Pseudomonadota</taxon>
        <taxon>Gammaproteobacteria</taxon>
        <taxon>Pseudomonadales</taxon>
        <taxon>Pseudomonadaceae</taxon>
        <taxon>Halopseudomonas</taxon>
    </lineage>
</organism>
<dbReference type="EMBL" id="LT629787">
    <property type="protein sequence ID" value="SDU37580.1"/>
    <property type="molecule type" value="Genomic_DNA"/>
</dbReference>
<accession>A0A1H2I074</accession>
<evidence type="ECO:0000256" key="1">
    <source>
        <dbReference type="SAM" id="Phobius"/>
    </source>
</evidence>
<dbReference type="RefSeq" id="WP_092389318.1">
    <property type="nucleotide sequence ID" value="NZ_LT629787.1"/>
</dbReference>
<dbReference type="OrthoDB" id="7361737at2"/>
<keyword evidence="1" id="KW-1133">Transmembrane helix</keyword>
<dbReference type="STRING" id="1434072.SAMN05216210_3456"/>
<keyword evidence="3" id="KW-1185">Reference proteome</keyword>
<evidence type="ECO:0000313" key="3">
    <source>
        <dbReference type="Proteomes" id="UP000243924"/>
    </source>
</evidence>
<proteinExistence type="predicted"/>
<reference evidence="3" key="1">
    <citation type="submission" date="2016-10" db="EMBL/GenBank/DDBJ databases">
        <authorList>
            <person name="Varghese N."/>
            <person name="Submissions S."/>
        </authorList>
    </citation>
    <scope>NUCLEOTIDE SEQUENCE [LARGE SCALE GENOMIC DNA]</scope>
    <source>
        <strain evidence="3">CECT 8338</strain>
    </source>
</reference>
<feature type="transmembrane region" description="Helical" evidence="1">
    <location>
        <begin position="78"/>
        <end position="97"/>
    </location>
</feature>
<protein>
    <submittedName>
        <fullName evidence="2">Uncharacterized protein</fullName>
    </submittedName>
</protein>
<dbReference type="AlphaFoldDB" id="A0A1H2I074"/>
<sequence length="98" mass="10783">MSTTSNPFEWLGAALGTVIRVIIDSLMWLFDMITGASTAFINGFSQALGVDSGILTFAAVILGLFLIYLGVQRMFRKRFVAGIIWILLGLWLLSALIR</sequence>
<keyword evidence="1" id="KW-0472">Membrane</keyword>
<gene>
    <name evidence="2" type="ORF">SAMN05216210_3456</name>
</gene>
<name>A0A1H2I074_9GAMM</name>
<evidence type="ECO:0000313" key="2">
    <source>
        <dbReference type="EMBL" id="SDU37580.1"/>
    </source>
</evidence>
<dbReference type="Proteomes" id="UP000243924">
    <property type="component" value="Chromosome I"/>
</dbReference>